<dbReference type="KEGG" id="dpf:ON006_01955"/>
<name>A0A9E8NEA8_9BACT</name>
<dbReference type="PANTHER" id="PTHR46796:SF13">
    <property type="entry name" value="HTH-TYPE TRANSCRIPTIONAL ACTIVATOR RHAS"/>
    <property type="match status" value="1"/>
</dbReference>
<evidence type="ECO:0000313" key="5">
    <source>
        <dbReference type="EMBL" id="WAC12732.1"/>
    </source>
</evidence>
<keyword evidence="2" id="KW-0238">DNA-binding</keyword>
<dbReference type="InterPro" id="IPR050204">
    <property type="entry name" value="AraC_XylS_family_regulators"/>
</dbReference>
<evidence type="ECO:0000256" key="1">
    <source>
        <dbReference type="ARBA" id="ARBA00023015"/>
    </source>
</evidence>
<dbReference type="Pfam" id="PF20240">
    <property type="entry name" value="DUF6597"/>
    <property type="match status" value="1"/>
</dbReference>
<organism evidence="5 6">
    <name type="scientific">Dyadobacter pollutisoli</name>
    <dbReference type="NCBI Taxonomy" id="2910158"/>
    <lineage>
        <taxon>Bacteria</taxon>
        <taxon>Pseudomonadati</taxon>
        <taxon>Bacteroidota</taxon>
        <taxon>Cytophagia</taxon>
        <taxon>Cytophagales</taxon>
        <taxon>Spirosomataceae</taxon>
        <taxon>Dyadobacter</taxon>
    </lineage>
</organism>
<dbReference type="PANTHER" id="PTHR46796">
    <property type="entry name" value="HTH-TYPE TRANSCRIPTIONAL ACTIVATOR RHAS-RELATED"/>
    <property type="match status" value="1"/>
</dbReference>
<dbReference type="PROSITE" id="PS01124">
    <property type="entry name" value="HTH_ARAC_FAMILY_2"/>
    <property type="match status" value="1"/>
</dbReference>
<dbReference type="Gene3D" id="1.10.10.60">
    <property type="entry name" value="Homeodomain-like"/>
    <property type="match status" value="1"/>
</dbReference>
<dbReference type="SMART" id="SM00342">
    <property type="entry name" value="HTH_ARAC"/>
    <property type="match status" value="1"/>
</dbReference>
<dbReference type="GO" id="GO:0003700">
    <property type="term" value="F:DNA-binding transcription factor activity"/>
    <property type="evidence" value="ECO:0007669"/>
    <property type="project" value="InterPro"/>
</dbReference>
<dbReference type="InterPro" id="IPR046532">
    <property type="entry name" value="DUF6597"/>
</dbReference>
<protein>
    <submittedName>
        <fullName evidence="5">Helix-turn-helix domain-containing protein</fullName>
    </submittedName>
</protein>
<dbReference type="InterPro" id="IPR018060">
    <property type="entry name" value="HTH_AraC"/>
</dbReference>
<feature type="domain" description="HTH araC/xylS-type" evidence="4">
    <location>
        <begin position="180"/>
        <end position="265"/>
    </location>
</feature>
<keyword evidence="1" id="KW-0805">Transcription regulation</keyword>
<dbReference type="EMBL" id="CP112998">
    <property type="protein sequence ID" value="WAC12732.1"/>
    <property type="molecule type" value="Genomic_DNA"/>
</dbReference>
<dbReference type="AlphaFoldDB" id="A0A9E8NEA8"/>
<dbReference type="Proteomes" id="UP001164653">
    <property type="component" value="Chromosome"/>
</dbReference>
<dbReference type="Pfam" id="PF12833">
    <property type="entry name" value="HTH_18"/>
    <property type="match status" value="1"/>
</dbReference>
<keyword evidence="6" id="KW-1185">Reference proteome</keyword>
<evidence type="ECO:0000259" key="4">
    <source>
        <dbReference type="PROSITE" id="PS01124"/>
    </source>
</evidence>
<evidence type="ECO:0000256" key="3">
    <source>
        <dbReference type="ARBA" id="ARBA00023163"/>
    </source>
</evidence>
<dbReference type="GO" id="GO:0043565">
    <property type="term" value="F:sequence-specific DNA binding"/>
    <property type="evidence" value="ECO:0007669"/>
    <property type="project" value="InterPro"/>
</dbReference>
<dbReference type="RefSeq" id="WP_244823432.1">
    <property type="nucleotide sequence ID" value="NZ_CP112998.1"/>
</dbReference>
<gene>
    <name evidence="5" type="ORF">ON006_01955</name>
</gene>
<keyword evidence="3" id="KW-0804">Transcription</keyword>
<evidence type="ECO:0000313" key="6">
    <source>
        <dbReference type="Proteomes" id="UP001164653"/>
    </source>
</evidence>
<sequence>METGYRKEIDERLTGILSHFYIIKTDVGKEGSLHHLSPSLEMMLVFNFGTPVSYSFGEKEITRHAIHKIGIFGPMRKMLNYHLKPGNDLLVLNFTLNGFYRFFSVPMENFSDEHVLDPDLLMQKNRLDKMWEMMKMLPSATQRIELMTQYLLSDLRENDPETLPLLESASYFHSAQVSPVKAIADKAELTERTVQSRFKRYVGYSSKELLRFLRFKKVLYHILTLTSYLVDWADLVERYGYHDQSHLIKDFKYYTGVSPRRFVKLNEQDGFCMSVDMV</sequence>
<accession>A0A9E8NEA8</accession>
<proteinExistence type="predicted"/>
<reference evidence="5" key="1">
    <citation type="submission" date="2022-11" db="EMBL/GenBank/DDBJ databases">
        <title>Dyadobacter pollutisoli sp. nov., isolated from plastic dumped soil.</title>
        <authorList>
            <person name="Kim J.M."/>
            <person name="Kim K.R."/>
            <person name="Lee J.K."/>
            <person name="Hao L."/>
            <person name="Jeon C.O."/>
        </authorList>
    </citation>
    <scope>NUCLEOTIDE SEQUENCE</scope>
    <source>
        <strain evidence="5">U1</strain>
    </source>
</reference>
<evidence type="ECO:0000256" key="2">
    <source>
        <dbReference type="ARBA" id="ARBA00023125"/>
    </source>
</evidence>